<dbReference type="Pfam" id="PF13493">
    <property type="entry name" value="DUF4118"/>
    <property type="match status" value="1"/>
</dbReference>
<dbReference type="PRINTS" id="PR00344">
    <property type="entry name" value="BCTRLSENSOR"/>
</dbReference>
<sequence>MAVAAVVGMACLAWGLYPWLEGRASFLIFIPGLAIAAGFGGIGPGFLATFLSAAIGYALIPHSTAAIPDLAELGIFTGVGIGIAWLGELLRRTRLRSRRSAKEVRAREAHLRSILDTVPDATVVIDETGMIRSFSAAAERLFGHKEIEVAGKNVAMLMPSPFRDEHDSYISRYLETGQKRIIGFDRVVTGERKDGSTFPMKLEVAEMRSGEQRFFTGFIRDLTERQRTEKQLQDLQTELARLSRLTAMGEMASTLAHEVNQPLTAISNYLQGCNRLLESIEDQKVAMVREALAATTKQTLRAADIIRQLRDFVTHHETIRHPEDINDLVEETSALALIDAKDEGVKPSFQFDRSVSNVMVVKVQIQQVLLNLMRNAIEAMEGCDPKVLLVSTSRSPTDTYETGEPMVQVMVADTGSGLSEEIADQLFQPFVTTKANGMGVGLSISKRLVEAHGGRMWVEKNPGGGTVFRFTLEPAEGEDAA</sequence>
<dbReference type="Gene3D" id="1.20.120.620">
    <property type="entry name" value="Backbone structure of the membrane domain of e. Coli histidine kinase receptor kdpd"/>
    <property type="match status" value="1"/>
</dbReference>
<keyword evidence="6" id="KW-0349">Heme</keyword>
<keyword evidence="7" id="KW-0808">Transferase</keyword>
<evidence type="ECO:0000256" key="13">
    <source>
        <dbReference type="ARBA" id="ARBA00023004"/>
    </source>
</evidence>
<dbReference type="GO" id="GO:0005524">
    <property type="term" value="F:ATP binding"/>
    <property type="evidence" value="ECO:0007669"/>
    <property type="project" value="UniProtKB-KW"/>
</dbReference>
<evidence type="ECO:0000313" key="22">
    <source>
        <dbReference type="EMBL" id="BAQ16756.1"/>
    </source>
</evidence>
<dbReference type="InterPro" id="IPR013767">
    <property type="entry name" value="PAS_fold"/>
</dbReference>
<organism evidence="22 23">
    <name type="scientific">Methyloceanibacter caenitepidi</name>
    <dbReference type="NCBI Taxonomy" id="1384459"/>
    <lineage>
        <taxon>Bacteria</taxon>
        <taxon>Pseudomonadati</taxon>
        <taxon>Pseudomonadota</taxon>
        <taxon>Alphaproteobacteria</taxon>
        <taxon>Hyphomicrobiales</taxon>
        <taxon>Hyphomicrobiaceae</taxon>
        <taxon>Methyloceanibacter</taxon>
    </lineage>
</organism>
<dbReference type="GO" id="GO:0016020">
    <property type="term" value="C:membrane"/>
    <property type="evidence" value="ECO:0007669"/>
    <property type="project" value="UniProtKB-SubCell"/>
</dbReference>
<dbReference type="CDD" id="cd00130">
    <property type="entry name" value="PAS"/>
    <property type="match status" value="1"/>
</dbReference>
<keyword evidence="5" id="KW-0597">Phosphoprotein</keyword>
<dbReference type="Pfam" id="PF00989">
    <property type="entry name" value="PAS"/>
    <property type="match status" value="1"/>
</dbReference>
<evidence type="ECO:0000259" key="20">
    <source>
        <dbReference type="PROSITE" id="PS50112"/>
    </source>
</evidence>
<dbReference type="Pfam" id="PF00512">
    <property type="entry name" value="HisKA"/>
    <property type="match status" value="1"/>
</dbReference>
<keyword evidence="14" id="KW-0902">Two-component regulatory system</keyword>
<protein>
    <recommendedName>
        <fullName evidence="17">Sensor protein FixL</fullName>
        <ecNumber evidence="4">2.7.13.3</ecNumber>
    </recommendedName>
</protein>
<dbReference type="SUPFAM" id="SSF55874">
    <property type="entry name" value="ATPase domain of HSP90 chaperone/DNA topoisomerase II/histidine kinase"/>
    <property type="match status" value="1"/>
</dbReference>
<dbReference type="InterPro" id="IPR025201">
    <property type="entry name" value="KdpD_TM"/>
</dbReference>
<feature type="transmembrane region" description="Helical" evidence="18">
    <location>
        <begin position="71"/>
        <end position="90"/>
    </location>
</feature>
<evidence type="ECO:0000256" key="16">
    <source>
        <dbReference type="ARBA" id="ARBA00059827"/>
    </source>
</evidence>
<evidence type="ECO:0000256" key="4">
    <source>
        <dbReference type="ARBA" id="ARBA00012438"/>
    </source>
</evidence>
<dbReference type="NCBIfam" id="TIGR00229">
    <property type="entry name" value="sensory_box"/>
    <property type="match status" value="1"/>
</dbReference>
<evidence type="ECO:0000256" key="7">
    <source>
        <dbReference type="ARBA" id="ARBA00022679"/>
    </source>
</evidence>
<evidence type="ECO:0000256" key="2">
    <source>
        <dbReference type="ARBA" id="ARBA00001971"/>
    </source>
</evidence>
<dbReference type="SMART" id="SM00388">
    <property type="entry name" value="HisKA"/>
    <property type="match status" value="1"/>
</dbReference>
<dbReference type="Gene3D" id="6.10.250.2580">
    <property type="match status" value="1"/>
</dbReference>
<dbReference type="AlphaFoldDB" id="A0A0A8K1S0"/>
<dbReference type="InterPro" id="IPR000014">
    <property type="entry name" value="PAS"/>
</dbReference>
<dbReference type="PANTHER" id="PTHR43065:SF10">
    <property type="entry name" value="PEROXIDE STRESS-ACTIVATED HISTIDINE KINASE MAK3"/>
    <property type="match status" value="1"/>
</dbReference>
<dbReference type="InterPro" id="IPR003594">
    <property type="entry name" value="HATPase_dom"/>
</dbReference>
<gene>
    <name evidence="22" type="ORF">GL4_1298</name>
</gene>
<keyword evidence="10 22" id="KW-0418">Kinase</keyword>
<dbReference type="CDD" id="cd00082">
    <property type="entry name" value="HisKA"/>
    <property type="match status" value="1"/>
</dbReference>
<dbReference type="STRING" id="1384459.GL4_1298"/>
<dbReference type="InterPro" id="IPR003661">
    <property type="entry name" value="HisK_dim/P_dom"/>
</dbReference>
<feature type="domain" description="PAS" evidence="20">
    <location>
        <begin position="107"/>
        <end position="177"/>
    </location>
</feature>
<feature type="transmembrane region" description="Helical" evidence="18">
    <location>
        <begin position="26"/>
        <end position="59"/>
    </location>
</feature>
<evidence type="ECO:0000256" key="14">
    <source>
        <dbReference type="ARBA" id="ARBA00023012"/>
    </source>
</evidence>
<comment type="cofactor">
    <cofactor evidence="2">
        <name>heme</name>
        <dbReference type="ChEBI" id="CHEBI:30413"/>
    </cofactor>
</comment>
<dbReference type="SUPFAM" id="SSF55785">
    <property type="entry name" value="PYP-like sensor domain (PAS domain)"/>
    <property type="match status" value="1"/>
</dbReference>
<dbReference type="PROSITE" id="PS50109">
    <property type="entry name" value="HIS_KIN"/>
    <property type="match status" value="1"/>
</dbReference>
<evidence type="ECO:0000256" key="12">
    <source>
        <dbReference type="ARBA" id="ARBA00022989"/>
    </source>
</evidence>
<dbReference type="GO" id="GO:0006355">
    <property type="term" value="P:regulation of DNA-templated transcription"/>
    <property type="evidence" value="ECO:0007669"/>
    <property type="project" value="InterPro"/>
</dbReference>
<evidence type="ECO:0000256" key="5">
    <source>
        <dbReference type="ARBA" id="ARBA00022553"/>
    </source>
</evidence>
<evidence type="ECO:0000256" key="1">
    <source>
        <dbReference type="ARBA" id="ARBA00000085"/>
    </source>
</evidence>
<evidence type="ECO:0000256" key="18">
    <source>
        <dbReference type="SAM" id="Phobius"/>
    </source>
</evidence>
<dbReference type="PROSITE" id="PS50113">
    <property type="entry name" value="PAC"/>
    <property type="match status" value="1"/>
</dbReference>
<dbReference type="InterPro" id="IPR035965">
    <property type="entry name" value="PAS-like_dom_sf"/>
</dbReference>
<evidence type="ECO:0000256" key="11">
    <source>
        <dbReference type="ARBA" id="ARBA00022840"/>
    </source>
</evidence>
<evidence type="ECO:0000256" key="10">
    <source>
        <dbReference type="ARBA" id="ARBA00022777"/>
    </source>
</evidence>
<keyword evidence="11" id="KW-0067">ATP-binding</keyword>
<evidence type="ECO:0000259" key="19">
    <source>
        <dbReference type="PROSITE" id="PS50109"/>
    </source>
</evidence>
<dbReference type="Gene3D" id="3.30.450.20">
    <property type="entry name" value="PAS domain"/>
    <property type="match status" value="1"/>
</dbReference>
<dbReference type="Gene3D" id="3.30.565.10">
    <property type="entry name" value="Histidine kinase-like ATPase, C-terminal domain"/>
    <property type="match status" value="1"/>
</dbReference>
<keyword evidence="8 18" id="KW-0812">Transmembrane</keyword>
<dbReference type="InterPro" id="IPR038318">
    <property type="entry name" value="KdpD_sf"/>
</dbReference>
<evidence type="ECO:0000313" key="23">
    <source>
        <dbReference type="Proteomes" id="UP000031643"/>
    </source>
</evidence>
<dbReference type="Gene3D" id="1.10.287.130">
    <property type="match status" value="1"/>
</dbReference>
<feature type="domain" description="Histidine kinase" evidence="19">
    <location>
        <begin position="254"/>
        <end position="476"/>
    </location>
</feature>
<reference evidence="22 23" key="1">
    <citation type="submission" date="2014-09" db="EMBL/GenBank/DDBJ databases">
        <title>Genome sequencing of Methyloceanibacter caenitepidi Gela4.</title>
        <authorList>
            <person name="Takeuchi M."/>
            <person name="Susumu S."/>
            <person name="Kamagata Y."/>
            <person name="Oshima K."/>
            <person name="Hattori M."/>
            <person name="Iwasaki W."/>
        </authorList>
    </citation>
    <scope>NUCLEOTIDE SEQUENCE [LARGE SCALE GENOMIC DNA]</scope>
    <source>
        <strain evidence="22 23">Gela4</strain>
    </source>
</reference>
<proteinExistence type="predicted"/>
<dbReference type="HOGENOM" id="CLU_000445_114_39_5"/>
<dbReference type="FunFam" id="3.30.450.20:FF:000060">
    <property type="entry name" value="Sensor protein FixL"/>
    <property type="match status" value="1"/>
</dbReference>
<dbReference type="InterPro" id="IPR036890">
    <property type="entry name" value="HATPase_C_sf"/>
</dbReference>
<evidence type="ECO:0000259" key="21">
    <source>
        <dbReference type="PROSITE" id="PS50113"/>
    </source>
</evidence>
<dbReference type="SMART" id="SM00387">
    <property type="entry name" value="HATPase_c"/>
    <property type="match status" value="1"/>
</dbReference>
<dbReference type="SUPFAM" id="SSF47384">
    <property type="entry name" value="Homodimeric domain of signal transducing histidine kinase"/>
    <property type="match status" value="1"/>
</dbReference>
<accession>A0A0A8K1S0</accession>
<evidence type="ECO:0000256" key="15">
    <source>
        <dbReference type="ARBA" id="ARBA00023136"/>
    </source>
</evidence>
<dbReference type="InterPro" id="IPR000700">
    <property type="entry name" value="PAS-assoc_C"/>
</dbReference>
<keyword evidence="13" id="KW-0408">Iron</keyword>
<dbReference type="InterPro" id="IPR005467">
    <property type="entry name" value="His_kinase_dom"/>
</dbReference>
<dbReference type="EMBL" id="AP014648">
    <property type="protein sequence ID" value="BAQ16756.1"/>
    <property type="molecule type" value="Genomic_DNA"/>
</dbReference>
<dbReference type="PROSITE" id="PS50112">
    <property type="entry name" value="PAS"/>
    <property type="match status" value="1"/>
</dbReference>
<dbReference type="EC" id="2.7.13.3" evidence="4"/>
<dbReference type="PANTHER" id="PTHR43065">
    <property type="entry name" value="SENSOR HISTIDINE KINASE"/>
    <property type="match status" value="1"/>
</dbReference>
<keyword evidence="6" id="KW-0479">Metal-binding</keyword>
<dbReference type="KEGG" id="mcg:GL4_1298"/>
<keyword evidence="12 18" id="KW-1133">Transmembrane helix</keyword>
<dbReference type="InterPro" id="IPR004358">
    <property type="entry name" value="Sig_transdc_His_kin-like_C"/>
</dbReference>
<keyword evidence="15 18" id="KW-0472">Membrane</keyword>
<keyword evidence="23" id="KW-1185">Reference proteome</keyword>
<name>A0A0A8K1S0_9HYPH</name>
<comment type="subcellular location">
    <subcellularLocation>
        <location evidence="3">Membrane</location>
        <topology evidence="3">Multi-pass membrane protein</topology>
    </subcellularLocation>
</comment>
<evidence type="ECO:0000256" key="8">
    <source>
        <dbReference type="ARBA" id="ARBA00022692"/>
    </source>
</evidence>
<dbReference type="InterPro" id="IPR036097">
    <property type="entry name" value="HisK_dim/P_sf"/>
</dbReference>
<evidence type="ECO:0000256" key="17">
    <source>
        <dbReference type="ARBA" id="ARBA00070616"/>
    </source>
</evidence>
<evidence type="ECO:0000256" key="6">
    <source>
        <dbReference type="ARBA" id="ARBA00022617"/>
    </source>
</evidence>
<dbReference type="Proteomes" id="UP000031643">
    <property type="component" value="Chromosome"/>
</dbReference>
<evidence type="ECO:0000256" key="3">
    <source>
        <dbReference type="ARBA" id="ARBA00004141"/>
    </source>
</evidence>
<comment type="catalytic activity">
    <reaction evidence="1">
        <text>ATP + protein L-histidine = ADP + protein N-phospho-L-histidine.</text>
        <dbReference type="EC" id="2.7.13.3"/>
    </reaction>
</comment>
<dbReference type="Pfam" id="PF02518">
    <property type="entry name" value="HATPase_c"/>
    <property type="match status" value="1"/>
</dbReference>
<dbReference type="GO" id="GO:0000155">
    <property type="term" value="F:phosphorelay sensor kinase activity"/>
    <property type="evidence" value="ECO:0007669"/>
    <property type="project" value="InterPro"/>
</dbReference>
<comment type="function">
    <text evidence="16">Putative oxygen sensor; modulates the activity of FixJ, a transcriptional activator of nitrogen fixation fixK gene. FixL probably acts as a kinase that phosphorylates FixJ.</text>
</comment>
<evidence type="ECO:0000256" key="9">
    <source>
        <dbReference type="ARBA" id="ARBA00022741"/>
    </source>
</evidence>
<keyword evidence="9" id="KW-0547">Nucleotide-binding</keyword>
<dbReference type="SMART" id="SM00091">
    <property type="entry name" value="PAS"/>
    <property type="match status" value="1"/>
</dbReference>
<feature type="domain" description="PAC" evidence="21">
    <location>
        <begin position="175"/>
        <end position="234"/>
    </location>
</feature>